<keyword evidence="1" id="KW-1133">Transmembrane helix</keyword>
<feature type="transmembrane region" description="Helical" evidence="1">
    <location>
        <begin position="20"/>
        <end position="37"/>
    </location>
</feature>
<evidence type="ECO:0000256" key="1">
    <source>
        <dbReference type="SAM" id="Phobius"/>
    </source>
</evidence>
<evidence type="ECO:0000313" key="3">
    <source>
        <dbReference type="Proteomes" id="UP000030710"/>
    </source>
</evidence>
<organism evidence="2 3">
    <name type="scientific">Haloquadratum walsbyi J07HQW2</name>
    <dbReference type="NCBI Taxonomy" id="1238425"/>
    <lineage>
        <taxon>Archaea</taxon>
        <taxon>Methanobacteriati</taxon>
        <taxon>Methanobacteriota</taxon>
        <taxon>Stenosarchaea group</taxon>
        <taxon>Halobacteria</taxon>
        <taxon>Halobacteriales</taxon>
        <taxon>Haloferacaceae</taxon>
        <taxon>Haloquadratum</taxon>
    </lineage>
</organism>
<dbReference type="EMBL" id="KE356561">
    <property type="protein sequence ID" value="ERG94444.1"/>
    <property type="molecule type" value="Genomic_DNA"/>
</dbReference>
<keyword evidence="1" id="KW-0472">Membrane</keyword>
<keyword evidence="1" id="KW-0812">Transmembrane</keyword>
<proteinExistence type="predicted"/>
<name>U1MVM3_9EURY</name>
<dbReference type="AlphaFoldDB" id="U1MVM3"/>
<dbReference type="RefSeq" id="WP_021053935.1">
    <property type="nucleotide sequence ID" value="NZ_KE356561.1"/>
</dbReference>
<feature type="transmembrane region" description="Helical" evidence="1">
    <location>
        <begin position="72"/>
        <end position="92"/>
    </location>
</feature>
<sequence length="101" mass="10873">MYSVVVDILFDEPRGYPISLIHFGGSVTLSALIIYTWITGHSISGGSVVMLIGVTITGIAESLPADHRQIAGVLRLGAIFMFLSLAVMSLFVPEVILEFGY</sequence>
<accession>U1MVM3</accession>
<dbReference type="InterPro" id="IPR058324">
    <property type="entry name" value="DUF8011"/>
</dbReference>
<dbReference type="Pfam" id="PF26041">
    <property type="entry name" value="DUF8011"/>
    <property type="match status" value="1"/>
</dbReference>
<gene>
    <name evidence="2" type="ORF">J07HQW2_00878</name>
</gene>
<evidence type="ECO:0000313" key="2">
    <source>
        <dbReference type="EMBL" id="ERG94444.1"/>
    </source>
</evidence>
<dbReference type="eggNOG" id="arCOG10837">
    <property type="taxonomic scope" value="Archaea"/>
</dbReference>
<feature type="transmembrane region" description="Helical" evidence="1">
    <location>
        <begin position="43"/>
        <end position="60"/>
    </location>
</feature>
<dbReference type="Proteomes" id="UP000030710">
    <property type="component" value="Unassembled WGS sequence"/>
</dbReference>
<protein>
    <submittedName>
        <fullName evidence="2">Uncharacterized protein</fullName>
    </submittedName>
</protein>
<reference evidence="2 3" key="1">
    <citation type="journal article" date="2013" name="PLoS ONE">
        <title>Assembly-driven community genomics of a hypersaline microbial ecosystem.</title>
        <authorList>
            <person name="Podell S."/>
            <person name="Ugalde J.A."/>
            <person name="Narasingarao P."/>
            <person name="Banfield J.F."/>
            <person name="Heidelberg K.B."/>
            <person name="Allen E.E."/>
        </authorList>
    </citation>
    <scope>NUCLEOTIDE SEQUENCE [LARGE SCALE GENOMIC DNA]</scope>
    <source>
        <strain evidence="3">J07HQW2</strain>
    </source>
</reference>
<dbReference type="HOGENOM" id="CLU_180501_0_0_2"/>